<dbReference type="AlphaFoldDB" id="A0A0F6YJI7"/>
<dbReference type="Proteomes" id="UP000034883">
    <property type="component" value="Chromosome"/>
</dbReference>
<gene>
    <name evidence="1" type="ORF">DB32_005015</name>
</gene>
<dbReference type="KEGG" id="samy:DB32_005015"/>
<evidence type="ECO:0000313" key="1">
    <source>
        <dbReference type="EMBL" id="AKF07866.1"/>
    </source>
</evidence>
<accession>A0A0F6YJI7</accession>
<name>A0A0F6YJI7_9BACT</name>
<reference evidence="1 2" key="1">
    <citation type="submission" date="2015-03" db="EMBL/GenBank/DDBJ databases">
        <title>Genome assembly of Sandaracinus amylolyticus DSM 53668.</title>
        <authorList>
            <person name="Sharma G."/>
            <person name="Subramanian S."/>
        </authorList>
    </citation>
    <scope>NUCLEOTIDE SEQUENCE [LARGE SCALE GENOMIC DNA]</scope>
    <source>
        <strain evidence="1 2">DSM 53668</strain>
    </source>
</reference>
<dbReference type="RefSeq" id="WP_053235076.1">
    <property type="nucleotide sequence ID" value="NZ_CP011125.1"/>
</dbReference>
<keyword evidence="2" id="KW-1185">Reference proteome</keyword>
<organism evidence="1 2">
    <name type="scientific">Sandaracinus amylolyticus</name>
    <dbReference type="NCBI Taxonomy" id="927083"/>
    <lineage>
        <taxon>Bacteria</taxon>
        <taxon>Pseudomonadati</taxon>
        <taxon>Myxococcota</taxon>
        <taxon>Polyangia</taxon>
        <taxon>Polyangiales</taxon>
        <taxon>Sandaracinaceae</taxon>
        <taxon>Sandaracinus</taxon>
    </lineage>
</organism>
<dbReference type="STRING" id="927083.DB32_005015"/>
<evidence type="ECO:0008006" key="3">
    <source>
        <dbReference type="Google" id="ProtNLM"/>
    </source>
</evidence>
<dbReference type="PROSITE" id="PS51257">
    <property type="entry name" value="PROKAR_LIPOPROTEIN"/>
    <property type="match status" value="1"/>
</dbReference>
<proteinExistence type="predicted"/>
<sequence length="135" mass="14365">MITRRGFARTSVLAAIVMALGAGCEGIARPIVLRDERTTRAARRAEKLVDRGAADVIGGVRRAALLPDGDEASAAALVEPTVALLDTDEPIDALRARIAQLVTGDLLEDHIDDLEGWTMSATELSICLLVHLVEP</sequence>
<dbReference type="EMBL" id="CP011125">
    <property type="protein sequence ID" value="AKF07866.1"/>
    <property type="molecule type" value="Genomic_DNA"/>
</dbReference>
<evidence type="ECO:0000313" key="2">
    <source>
        <dbReference type="Proteomes" id="UP000034883"/>
    </source>
</evidence>
<protein>
    <recommendedName>
        <fullName evidence="3">Lipoprotein</fullName>
    </recommendedName>
</protein>